<feature type="domain" description="FAD-dependent oxidoreductase 2 FAD-binding" evidence="6">
    <location>
        <begin position="41"/>
        <end position="605"/>
    </location>
</feature>
<reference evidence="7 8" key="1">
    <citation type="submission" date="2013-04" db="EMBL/GenBank/DDBJ databases">
        <title>The Genome Sequence of Sutterella wadsworthensis HGA0223.</title>
        <authorList>
            <consortium name="The Broad Institute Genomics Platform"/>
            <person name="Earl A."/>
            <person name="Ward D."/>
            <person name="Feldgarden M."/>
            <person name="Gevers D."/>
            <person name="Schmidt T.M."/>
            <person name="Dover J."/>
            <person name="Dai D."/>
            <person name="Walker B."/>
            <person name="Young S."/>
            <person name="Zeng Q."/>
            <person name="Gargeya S."/>
            <person name="Fitzgerald M."/>
            <person name="Haas B."/>
            <person name="Abouelleil A."/>
            <person name="Allen A.W."/>
            <person name="Alvarado L."/>
            <person name="Arachchi H.M."/>
            <person name="Berlin A.M."/>
            <person name="Chapman S.B."/>
            <person name="Gainer-Dewar J."/>
            <person name="Goldberg J."/>
            <person name="Griggs A."/>
            <person name="Gujja S."/>
            <person name="Hansen M."/>
            <person name="Howarth C."/>
            <person name="Imamovic A."/>
            <person name="Ireland A."/>
            <person name="Larimer J."/>
            <person name="McCowan C."/>
            <person name="Murphy C."/>
            <person name="Pearson M."/>
            <person name="Poon T.W."/>
            <person name="Priest M."/>
            <person name="Roberts A."/>
            <person name="Saif S."/>
            <person name="Shea T."/>
            <person name="Sisk P."/>
            <person name="Sykes S."/>
            <person name="Wortman J."/>
            <person name="Nusbaum C."/>
            <person name="Birren B."/>
        </authorList>
    </citation>
    <scope>NUCLEOTIDE SEQUENCE [LARGE SCALE GENOMIC DNA]</scope>
    <source>
        <strain evidence="7 8">HGA0223</strain>
    </source>
</reference>
<feature type="signal peptide" evidence="5">
    <location>
        <begin position="1"/>
        <end position="30"/>
    </location>
</feature>
<comment type="caution">
    <text evidence="7">The sequence shown here is derived from an EMBL/GenBank/DDBJ whole genome shotgun (WGS) entry which is preliminary data.</text>
</comment>
<dbReference type="Pfam" id="PF00890">
    <property type="entry name" value="FAD_binding_2"/>
    <property type="match status" value="1"/>
</dbReference>
<dbReference type="PANTHER" id="PTHR43400:SF7">
    <property type="entry name" value="FAD-DEPENDENT OXIDOREDUCTASE 2 FAD BINDING DOMAIN-CONTAINING PROTEIN"/>
    <property type="match status" value="1"/>
</dbReference>
<dbReference type="PANTHER" id="PTHR43400">
    <property type="entry name" value="FUMARATE REDUCTASE"/>
    <property type="match status" value="1"/>
</dbReference>
<dbReference type="InterPro" id="IPR006311">
    <property type="entry name" value="TAT_signal"/>
</dbReference>
<keyword evidence="2" id="KW-0285">Flavoprotein</keyword>
<evidence type="ECO:0000256" key="4">
    <source>
        <dbReference type="ARBA" id="ARBA00023002"/>
    </source>
</evidence>
<keyword evidence="5" id="KW-0732">Signal</keyword>
<accession>S3C0W7</accession>
<dbReference type="NCBIfam" id="TIGR01409">
    <property type="entry name" value="TAT_signal_seq"/>
    <property type="match status" value="1"/>
</dbReference>
<evidence type="ECO:0000259" key="6">
    <source>
        <dbReference type="Pfam" id="PF00890"/>
    </source>
</evidence>
<proteinExistence type="predicted"/>
<organism evidence="7 8">
    <name type="scientific">Sutterella wadsworthensis HGA0223</name>
    <dbReference type="NCBI Taxonomy" id="1203554"/>
    <lineage>
        <taxon>Bacteria</taxon>
        <taxon>Pseudomonadati</taxon>
        <taxon>Pseudomonadota</taxon>
        <taxon>Betaproteobacteria</taxon>
        <taxon>Burkholderiales</taxon>
        <taxon>Sutterellaceae</taxon>
        <taxon>Sutterella</taxon>
    </lineage>
</organism>
<evidence type="ECO:0000256" key="5">
    <source>
        <dbReference type="SAM" id="SignalP"/>
    </source>
</evidence>
<name>S3C0W7_9BURK</name>
<feature type="chain" id="PRO_5004506699" evidence="5">
    <location>
        <begin position="31"/>
        <end position="621"/>
    </location>
</feature>
<keyword evidence="4" id="KW-0560">Oxidoreductase</keyword>
<dbReference type="PROSITE" id="PS51318">
    <property type="entry name" value="TAT"/>
    <property type="match status" value="1"/>
</dbReference>
<dbReference type="Proteomes" id="UP000014400">
    <property type="component" value="Unassembled WGS sequence"/>
</dbReference>
<dbReference type="SUPFAM" id="SSF51905">
    <property type="entry name" value="FAD/NAD(P)-binding domain"/>
    <property type="match status" value="1"/>
</dbReference>
<dbReference type="EMBL" id="ATCF01000012">
    <property type="protein sequence ID" value="EPD99972.1"/>
    <property type="molecule type" value="Genomic_DNA"/>
</dbReference>
<dbReference type="InterPro" id="IPR036188">
    <property type="entry name" value="FAD/NAD-bd_sf"/>
</dbReference>
<evidence type="ECO:0000256" key="2">
    <source>
        <dbReference type="ARBA" id="ARBA00022630"/>
    </source>
</evidence>
<dbReference type="STRING" id="1203554.HMPREF1476_00778"/>
<keyword evidence="8" id="KW-1185">Reference proteome</keyword>
<evidence type="ECO:0000256" key="1">
    <source>
        <dbReference type="ARBA" id="ARBA00001974"/>
    </source>
</evidence>
<keyword evidence="3" id="KW-0274">FAD</keyword>
<dbReference type="GO" id="GO:0016491">
    <property type="term" value="F:oxidoreductase activity"/>
    <property type="evidence" value="ECO:0007669"/>
    <property type="project" value="UniProtKB-KW"/>
</dbReference>
<dbReference type="AlphaFoldDB" id="S3C0W7"/>
<dbReference type="InterPro" id="IPR003953">
    <property type="entry name" value="FAD-dep_OxRdtase_2_FAD-bd"/>
</dbReference>
<protein>
    <submittedName>
        <fullName evidence="7">Tat (Twin-arginine translocation) pathway signal sequence</fullName>
    </submittedName>
</protein>
<dbReference type="eggNOG" id="COG1053">
    <property type="taxonomic scope" value="Bacteria"/>
</dbReference>
<dbReference type="PATRIC" id="fig|1203554.3.peg.780"/>
<dbReference type="InterPro" id="IPR027477">
    <property type="entry name" value="Succ_DH/fumarate_Rdtase_cat_sf"/>
</dbReference>
<dbReference type="HOGENOM" id="CLU_011398_4_0_4"/>
<dbReference type="Gene3D" id="3.90.700.10">
    <property type="entry name" value="Succinate dehydrogenase/fumarate reductase flavoprotein, catalytic domain"/>
    <property type="match status" value="1"/>
</dbReference>
<dbReference type="InterPro" id="IPR019546">
    <property type="entry name" value="TAT_signal_bac_arc"/>
</dbReference>
<evidence type="ECO:0000313" key="8">
    <source>
        <dbReference type="Proteomes" id="UP000014400"/>
    </source>
</evidence>
<gene>
    <name evidence="7" type="ORF">HMPREF1476_00778</name>
</gene>
<evidence type="ECO:0000256" key="3">
    <source>
        <dbReference type="ARBA" id="ARBA00022827"/>
    </source>
</evidence>
<dbReference type="SUPFAM" id="SSF56425">
    <property type="entry name" value="Succinate dehydrogenase/fumarate reductase flavoprotein, catalytic domain"/>
    <property type="match status" value="1"/>
</dbReference>
<comment type="cofactor">
    <cofactor evidence="1">
        <name>FAD</name>
        <dbReference type="ChEBI" id="CHEBI:57692"/>
    </cofactor>
</comment>
<dbReference type="RefSeq" id="WP_016474116.1">
    <property type="nucleotide sequence ID" value="NZ_KE150480.1"/>
</dbReference>
<dbReference type="InterPro" id="IPR050315">
    <property type="entry name" value="FAD-oxidoreductase_2"/>
</dbReference>
<evidence type="ECO:0000313" key="7">
    <source>
        <dbReference type="EMBL" id="EPD99972.1"/>
    </source>
</evidence>
<dbReference type="Gene3D" id="3.50.50.60">
    <property type="entry name" value="FAD/NAD(P)-binding domain"/>
    <property type="match status" value="2"/>
</dbReference>
<sequence length="621" mass="67420">MSANLSRRSFIAGSAAMGGMMLGVSSSAEAKVPSKWDFKADVIVVGAGAAGIPAAIRAVEQGLSVLVVDANYDIGGHAIISQGNTLLGGGNAMQQKYGIEDSPETVFKDLTDWSVTLPNGFADYRFNDRDMQAMIAKESVPTYDWLVKIGVPFLDKKPDNAGAYGAGCSAPRELHFSWTKGANLEAPAGTSGTVLMRSLEDAARKVGVKFLLNFYMDELIVDEMGRVVGLKAHRTPKVLPDGTELKSFRSDGNVESKKDKIVVGAKKAVVLATAGYTDNVTFRRMIDPRLTKEFASAACEYSPQDGSGTLAAIKVGAGLWGLTNAYTERPISLTRGAVVGVRDTYLRWAPESPIFPLVKHSGVALRNWQNAIVVNWVGKRFFEETSSAGLTADSGKLTSYGTANSTRGLMNGTNGAFFKELDKNPYVQGNWRNIDRTKYNPINFIAAALQINEGSHAPDWSAGPQWAIFDSEAIKRERIRTDEKSVDPEYFFKADTIEELAEKINTNPYMSHKMDPKILAETVAKYNSYVDAGADPDFDKPKPQYKIEKGPFYAAWTSVTLHDCYCGLHVNNACEVLDWEGEKIPGLYAAGEVTGGSSMHGLSRGLIQAYVLGDTFASLKK</sequence>